<feature type="domain" description="VWFD" evidence="3">
    <location>
        <begin position="814"/>
        <end position="999"/>
    </location>
</feature>
<dbReference type="GeneTree" id="ENSGT00950000183155"/>
<feature type="domain" description="VWFD" evidence="3">
    <location>
        <begin position="2319"/>
        <end position="2527"/>
    </location>
</feature>
<organism evidence="4 5">
    <name type="scientific">Pygocentrus nattereri</name>
    <name type="common">Red-bellied piranha</name>
    <dbReference type="NCBI Taxonomy" id="42514"/>
    <lineage>
        <taxon>Eukaryota</taxon>
        <taxon>Metazoa</taxon>
        <taxon>Chordata</taxon>
        <taxon>Craniata</taxon>
        <taxon>Vertebrata</taxon>
        <taxon>Euteleostomi</taxon>
        <taxon>Actinopterygii</taxon>
        <taxon>Neopterygii</taxon>
        <taxon>Teleostei</taxon>
        <taxon>Ostariophysi</taxon>
        <taxon>Characiformes</taxon>
        <taxon>Characoidei</taxon>
        <taxon>Pygocentrus</taxon>
    </lineage>
</organism>
<dbReference type="Pfam" id="PF12714">
    <property type="entry name" value="TILa"/>
    <property type="match status" value="3"/>
</dbReference>
<dbReference type="InterPro" id="IPR002919">
    <property type="entry name" value="TIL_dom"/>
</dbReference>
<reference evidence="4 5" key="1">
    <citation type="submission" date="2020-10" db="EMBL/GenBank/DDBJ databases">
        <title>Pygocentrus nattereri (red-bellied piranha) genome, fPygNat1, primary haplotype.</title>
        <authorList>
            <person name="Myers G."/>
            <person name="Meyer A."/>
            <person name="Karagic N."/>
            <person name="Pippel M."/>
            <person name="Winkler S."/>
            <person name="Tracey A."/>
            <person name="Wood J."/>
            <person name="Formenti G."/>
            <person name="Howe K."/>
            <person name="Fedrigo O."/>
            <person name="Jarvis E.D."/>
        </authorList>
    </citation>
    <scope>NUCLEOTIDE SEQUENCE [LARGE SCALE GENOMIC DNA]</scope>
</reference>
<feature type="domain" description="VWFD" evidence="3">
    <location>
        <begin position="1207"/>
        <end position="1377"/>
    </location>
</feature>
<dbReference type="PROSITE" id="PS51233">
    <property type="entry name" value="VWFD"/>
    <property type="match status" value="6"/>
</dbReference>
<dbReference type="GO" id="GO:0005615">
    <property type="term" value="C:extracellular space"/>
    <property type="evidence" value="ECO:0007669"/>
    <property type="project" value="TreeGrafter"/>
</dbReference>
<dbReference type="InterPro" id="IPR035234">
    <property type="entry name" value="IgGFc-bd_N"/>
</dbReference>
<accession>A0A3B4BM89</accession>
<evidence type="ECO:0000259" key="3">
    <source>
        <dbReference type="PROSITE" id="PS51233"/>
    </source>
</evidence>
<feature type="domain" description="VWFD" evidence="3">
    <location>
        <begin position="419"/>
        <end position="599"/>
    </location>
</feature>
<name>A0A3B4BM89_PYGNA</name>
<dbReference type="InterPro" id="IPR025615">
    <property type="entry name" value="TILa_dom"/>
</dbReference>
<dbReference type="SMART" id="SM00832">
    <property type="entry name" value="C8"/>
    <property type="match status" value="6"/>
</dbReference>
<dbReference type="Pfam" id="PF08742">
    <property type="entry name" value="C8"/>
    <property type="match status" value="6"/>
</dbReference>
<dbReference type="InterPro" id="IPR050780">
    <property type="entry name" value="Mucin_vWF_Thrombospondin_sf"/>
</dbReference>
<dbReference type="FunFam" id="2.10.25.10:FF:000055">
    <property type="entry name" value="alpha-tectorin isoform X1"/>
    <property type="match status" value="3"/>
</dbReference>
<dbReference type="PANTHER" id="PTHR11339">
    <property type="entry name" value="EXTRACELLULAR MATRIX GLYCOPROTEIN RELATED"/>
    <property type="match status" value="1"/>
</dbReference>
<feature type="domain" description="VWFD" evidence="3">
    <location>
        <begin position="1982"/>
        <end position="2166"/>
    </location>
</feature>
<protein>
    <recommendedName>
        <fullName evidence="3">VWFD domain-containing protein</fullName>
    </recommendedName>
</protein>
<dbReference type="Ensembl" id="ENSPNAT00000013452.2">
    <property type="protein sequence ID" value="ENSPNAP00000000678.2"/>
    <property type="gene ID" value="ENSPNAG00000007660.2"/>
</dbReference>
<feature type="domain" description="VWFD" evidence="3">
    <location>
        <begin position="1592"/>
        <end position="1773"/>
    </location>
</feature>
<dbReference type="SUPFAM" id="SSF57567">
    <property type="entry name" value="Serine protease inhibitors"/>
    <property type="match status" value="6"/>
</dbReference>
<dbReference type="Pfam" id="PF01826">
    <property type="entry name" value="TIL"/>
    <property type="match status" value="6"/>
</dbReference>
<evidence type="ECO:0000256" key="1">
    <source>
        <dbReference type="ARBA" id="ARBA00023157"/>
    </source>
</evidence>
<evidence type="ECO:0000313" key="4">
    <source>
        <dbReference type="Ensembl" id="ENSPNAP00000000678.2"/>
    </source>
</evidence>
<dbReference type="Proteomes" id="UP001501920">
    <property type="component" value="Chromosome 1"/>
</dbReference>
<dbReference type="Gene3D" id="2.10.25.10">
    <property type="entry name" value="Laminin"/>
    <property type="match status" value="6"/>
</dbReference>
<dbReference type="InterPro" id="IPR036084">
    <property type="entry name" value="Ser_inhib-like_sf"/>
</dbReference>
<keyword evidence="5" id="KW-1185">Reference proteome</keyword>
<dbReference type="InterPro" id="IPR014853">
    <property type="entry name" value="VWF/SSPO/ZAN-like_Cys-rich_dom"/>
</dbReference>
<proteinExistence type="predicted"/>
<dbReference type="CDD" id="cd19941">
    <property type="entry name" value="TIL"/>
    <property type="match status" value="6"/>
</dbReference>
<keyword evidence="1" id="KW-1015">Disulfide bond</keyword>
<dbReference type="SMART" id="SM00216">
    <property type="entry name" value="VWD"/>
    <property type="match status" value="6"/>
</dbReference>
<reference evidence="4" key="2">
    <citation type="submission" date="2025-08" db="UniProtKB">
        <authorList>
            <consortium name="Ensembl"/>
        </authorList>
    </citation>
    <scope>IDENTIFICATION</scope>
</reference>
<dbReference type="STRING" id="42514.ENSPNAP00000000678"/>
<dbReference type="PANTHER" id="PTHR11339:SF244">
    <property type="entry name" value="IGGFC-BINDING PROTEIN"/>
    <property type="match status" value="1"/>
</dbReference>
<sequence length="2696" mass="295043">GKEFALSFMQNYKPGNNNGPSRFIVEISSPPSSILSTNVKVIALGQVFEKILQPGAGGSLQLPDGVEMTGTTKSKQTVQVQADQEILVLSLNSKPYSADTSVIYPVKDWGTEYYIYTPQMGPPGTFKEFAITNQGSQNTVEILLNGAVTFQGQQYSKGSQLTISLEPFESVQIQSTDDLTGSKVIAKQPVAVFTGHSCTWYFSECNHVYEQLLPVSNWGTEFTVGTLSYSEPPFRFDTVIIQASQTTQLQITTQDGTVSPKQMVPGESVFINIPYPNSLHFTADKGVQVLYEFNGGTNQNGEVNDPFLITILSTDHFSTSYTMEGQAGFTNEAIIVARTSDLSKLTLDTRPISKDLQWIQAGKSEYSWTQFSYGETSGLYQVAHPDAPFALYSFGASKQNGYGSPPPQPPSCGAKTSVGTCWVMGDPHYRTFDGTYYNFMGNCTYIMAKNCHVDTVHPAFEVLAENERSGSSKSTFVNEVVITVYGETITIVRNEFGLVRDSLWYLPISLDNGRVTLQQSGLSVIVETDFGLSVQYNWDQYLVVKVPGNFMERMCGMCGNFNGKKNDDLTTPTGSLAGSIPALGKSWRVPGLPQDAYCTDDCAGQCESCEGVSWLKRVAAEAFCHVVTILTDGPFRDCKSLIDPKVFYENCLFDYCMGNGYKNFLCKTAQIYTDACQRAGVHVFNWRHLIGCPAPTCPENSQYESCACPATCENPTPSADCKANCVEACVCDGGYLWSGNKCVPKPQCGCMYSSGGDERYLQAGQSIWVDDTCSQNCTCDPTSGQVVCENTGCQSGSECNVVKGIRDCYPVSQSTCNIYGDPHYNTFDNKTYDFQGTCTYTAAQGCHLEGTKLTPFAVIVENEKWNGIQMSPNVSVAKVVIVEVYGMILVLRRNELHQIMVNGILTNIPVSLDGGKVIVQEDGYQNVITTDFGLRVAYDMIYHVSITVPSSYHGKTCGLCGNNNGNKNDDFLLPDGKETKDIKTFGAAWKLAVPGVVCDDGCSGDFCPKCPADKKAVFEKDCSIITNPEGPFAACHSVINPESYFKDCVYDVCMGDGDKNMLCHSIAAYMIDCQNFGVTVKNWRTSTFCPLKCSANSHYEICAQPCDSPCPGLTGVIDCKDQVCAEGCMCDSGFFTNGTGCVKADQCSCYENGHTYKVGQLFITNDCKERLTCIASGEVKHEAMQCGANEVCEIQNGIRGCYPKPNGTCWVMGDPHYRTFDGDYYNFMGNCTYIMAKNCDVDSNYPAFEVQAMNERFGSSKGTFVSEVTIKVYDQYITIVHHETGLVLNQLLLTLRQSGLSVIVETDFGLSVQYNWDQFLVIKIPDTFMGKMCGMCGNFNGKANDDLTTPTGSLAGSIPALGKSWRVPGLPEDAYCTDDCVGKCESCEGEPWYDHLAAEAFCHLVTILTDGPFSECKTLIDPKVFYENCLIDYCMGKGFKHFLCKTAQIYTDACQRAGVHVHDWRHLIGCPAPTCPANSHFESCSCPATCENPTPSAECQSSCVEACVCNDGYLWSGNKCVPKNQCGCVYSVGSEKRYLQAGESIWADDSCSKKCTCNPTSGQVQCETASCPNGTACSVAKGIRACHAVSHGTCNIYGDPHYNTFDNSTYDFQGTCTYTAAQGCHLEGTQLTPFAVIVENEKWNEIQLAPNVSMAKVVVVEVYGMVLNVPVCTLVNGVLTNIPISLNDGRVTVQQEGFQNVITTDFGLRVTYDMIYHVIITVPSSYLGKTCGMCGTFNGKKSDELLLPDGKVTSDIKAFGAAWKVAVPGVVCDDGCSGDFCPTCPADKKAVFEKDCSIITNPEGPFAACHSVINPESYFKDCVYDVCAGNGDKNMLCHSIAAYMSDCQNFGVPVKNWRTSTFCSLKCPANSHYEICAQSCDSPCPGLTEIINCDIKTCAEGCMCDSGFYTNGTGCIKADQCSCYENGHTYKIGESVVTDNCQERLTCLNTGIVSIESMTCNSDEVCTVKNGVRGCFSKESVGTCWVMGDPHYRTFDGNYYNFMGNCTYIMAKNCQPDTDHPAFEVWTKNEHTGSTKSTSVEMVVITVYGLTITIVRHQTGLVIVRINDSHWNLPIYLDNNRVNLWQSGLSVVMETDFGLSVQYDWEQYLVIKVPGNFMKRMCGMCGNFNGKKNDDLTTPTGSLAGSIPALGKSWRVPGLARNAYCTDNCIGQCESCKGEPWYDLLEAKTFCGFIAILSHGPLRHCNTLIDTSVFYENCLLDYCMGKGYKNFLCRTAQTYTDTCQRAGVKVYNWRKLFDSNPQCTTNSHFESCGSPCPATCENPTAPATCKADYCVQTCSCNEGYIRSGNRCVPKSQCGCVYSTGGEKRYLEANETFWADDTCQKLCTCNPLTKNVDCKATNCPSGQECKVVKNIRNCYPISKAICNIYGDPHYNTFDNATYDFQGTCTYTAAQGCHLEGTQLTPFEVVINGVLTNIPVSLDDGKVTVQQEGYQNVITTDFGLRVAYGMIYHVSITVPSSYHGKTCGLCGNFNGNKSDEYLLPDGIETKDIKTFGAAWKLAVPGVVCDDGCSGDFCPKCPADKKAVFEKDCSIITNPEGPFSACHSVINPESYFRDCVYDVCMGDGDKNMLCHSIAAYMIDCHDFGVTVKNWRTSTFCPLNCPANSHYEVCTQSCSAPCPGLTEIINCDVQICAEGCMCNSGFFTNGTGCVKADQCSCYENGHTYKVGYRNWREKNS</sequence>
<evidence type="ECO:0000313" key="5">
    <source>
        <dbReference type="Proteomes" id="UP001501920"/>
    </source>
</evidence>
<reference evidence="4" key="3">
    <citation type="submission" date="2025-09" db="UniProtKB">
        <authorList>
            <consortium name="Ensembl"/>
        </authorList>
    </citation>
    <scope>IDENTIFICATION</scope>
</reference>
<evidence type="ECO:0000256" key="2">
    <source>
        <dbReference type="ARBA" id="ARBA00023180"/>
    </source>
</evidence>
<dbReference type="InterPro" id="IPR001846">
    <property type="entry name" value="VWF_type-D"/>
</dbReference>
<dbReference type="GO" id="GO:0031012">
    <property type="term" value="C:extracellular matrix"/>
    <property type="evidence" value="ECO:0007669"/>
    <property type="project" value="TreeGrafter"/>
</dbReference>
<dbReference type="Pfam" id="PF00094">
    <property type="entry name" value="VWD"/>
    <property type="match status" value="7"/>
</dbReference>
<dbReference type="OMA" id="CYENGHT"/>
<dbReference type="Pfam" id="PF17517">
    <property type="entry name" value="IgGFc_binding"/>
    <property type="match status" value="1"/>
</dbReference>
<keyword evidence="2" id="KW-0325">Glycoprotein</keyword>